<keyword evidence="4 7" id="KW-0812">Transmembrane</keyword>
<accession>A0A9Q4PYU6</accession>
<dbReference type="GO" id="GO:0015297">
    <property type="term" value="F:antiporter activity"/>
    <property type="evidence" value="ECO:0007669"/>
    <property type="project" value="InterPro"/>
</dbReference>
<keyword evidence="10" id="KW-1185">Reference proteome</keyword>
<feature type="transmembrane region" description="Helical" evidence="7">
    <location>
        <begin position="84"/>
        <end position="107"/>
    </location>
</feature>
<keyword evidence="6 7" id="KW-0472">Membrane</keyword>
<dbReference type="EMBL" id="JAKELO010000002">
    <property type="protein sequence ID" value="MDE4908682.1"/>
    <property type="molecule type" value="Genomic_DNA"/>
</dbReference>
<keyword evidence="3" id="KW-0813">Transport</keyword>
<dbReference type="AlphaFoldDB" id="A0A9Q4PYU6"/>
<evidence type="ECO:0000256" key="6">
    <source>
        <dbReference type="ARBA" id="ARBA00023136"/>
    </source>
</evidence>
<gene>
    <name evidence="9" type="ORF">L0665_08700</name>
</gene>
<organism evidence="9 10">
    <name type="scientific">Methanogenium marinum</name>
    <dbReference type="NCBI Taxonomy" id="348610"/>
    <lineage>
        <taxon>Archaea</taxon>
        <taxon>Methanobacteriati</taxon>
        <taxon>Methanobacteriota</taxon>
        <taxon>Stenosarchaea group</taxon>
        <taxon>Methanomicrobia</taxon>
        <taxon>Methanomicrobiales</taxon>
        <taxon>Methanomicrobiaceae</taxon>
        <taxon>Methanogenium</taxon>
    </lineage>
</organism>
<dbReference type="InterPro" id="IPR006153">
    <property type="entry name" value="Cation/H_exchanger_TM"/>
</dbReference>
<feature type="transmembrane region" description="Helical" evidence="7">
    <location>
        <begin position="281"/>
        <end position="304"/>
    </location>
</feature>
<protein>
    <submittedName>
        <fullName evidence="9">Cation:proton antiporter</fullName>
    </submittedName>
</protein>
<feature type="transmembrane region" description="Helical" evidence="7">
    <location>
        <begin position="227"/>
        <end position="245"/>
    </location>
</feature>
<feature type="transmembrane region" description="Helical" evidence="7">
    <location>
        <begin position="145"/>
        <end position="166"/>
    </location>
</feature>
<evidence type="ECO:0000256" key="1">
    <source>
        <dbReference type="ARBA" id="ARBA00004141"/>
    </source>
</evidence>
<feature type="transmembrane region" description="Helical" evidence="7">
    <location>
        <begin position="172"/>
        <end position="192"/>
    </location>
</feature>
<proteinExistence type="inferred from homology"/>
<dbReference type="PANTHER" id="PTHR42751">
    <property type="entry name" value="SODIUM/HYDROGEN EXCHANGER FAMILY/TRKA DOMAIN PROTEIN"/>
    <property type="match status" value="1"/>
</dbReference>
<evidence type="ECO:0000313" key="10">
    <source>
        <dbReference type="Proteomes" id="UP001143747"/>
    </source>
</evidence>
<evidence type="ECO:0000256" key="5">
    <source>
        <dbReference type="ARBA" id="ARBA00022989"/>
    </source>
</evidence>
<comment type="subcellular location">
    <subcellularLocation>
        <location evidence="1">Membrane</location>
        <topology evidence="1">Multi-pass membrane protein</topology>
    </subcellularLocation>
</comment>
<dbReference type="Gene3D" id="1.20.1530.20">
    <property type="match status" value="1"/>
</dbReference>
<feature type="transmembrane region" description="Helical" evidence="7">
    <location>
        <begin position="204"/>
        <end position="221"/>
    </location>
</feature>
<keyword evidence="5 7" id="KW-1133">Transmembrane helix</keyword>
<evidence type="ECO:0000313" key="9">
    <source>
        <dbReference type="EMBL" id="MDE4908682.1"/>
    </source>
</evidence>
<evidence type="ECO:0000256" key="4">
    <source>
        <dbReference type="ARBA" id="ARBA00022692"/>
    </source>
</evidence>
<dbReference type="Pfam" id="PF00999">
    <property type="entry name" value="Na_H_Exchanger"/>
    <property type="match status" value="1"/>
</dbReference>
<feature type="transmembrane region" description="Helical" evidence="7">
    <location>
        <begin position="6"/>
        <end position="24"/>
    </location>
</feature>
<feature type="transmembrane region" description="Helical" evidence="7">
    <location>
        <begin position="55"/>
        <end position="72"/>
    </location>
</feature>
<dbReference type="GO" id="GO:1902600">
    <property type="term" value="P:proton transmembrane transport"/>
    <property type="evidence" value="ECO:0007669"/>
    <property type="project" value="InterPro"/>
</dbReference>
<feature type="transmembrane region" description="Helical" evidence="7">
    <location>
        <begin position="113"/>
        <end position="133"/>
    </location>
</feature>
<dbReference type="InterPro" id="IPR038770">
    <property type="entry name" value="Na+/solute_symporter_sf"/>
</dbReference>
<feature type="transmembrane region" description="Helical" evidence="7">
    <location>
        <begin position="31"/>
        <end position="49"/>
    </location>
</feature>
<evidence type="ECO:0000256" key="2">
    <source>
        <dbReference type="ARBA" id="ARBA00005551"/>
    </source>
</evidence>
<feature type="transmembrane region" description="Helical" evidence="7">
    <location>
        <begin position="324"/>
        <end position="347"/>
    </location>
</feature>
<dbReference type="PANTHER" id="PTHR42751:SF6">
    <property type="entry name" value="CONSERVED INTEGRAL MEMBRANE TRANSPORT PROTEIN-RELATED"/>
    <property type="match status" value="1"/>
</dbReference>
<sequence>MEGMEGIAIALAACVVVALICRRYAIPPIPFYIITGLLLGTAGLGIVGTSEISEWIAHMGLLFLLFTMGLHLHPGEVAKRRGSFLIAGTIDLVINFAAGFAVALIIGLPFYDAVVLAGAFYISSSAIALSSLIDNRKLGFRESDTVIWMMVFEDIMLVALLILFTAQDVSPFRIIGIIICVAAAAFACVWKFQSRLWQFFAREDELPILAVFLAVVLAVAVSELTGVPDSLFVIILGSAVSLAAADRAEVVVRPFREVFLVIFFVFFGISVSLSGVPSLVILTSVIVLALISKLFSGLVIGKAIHGRIYSGIDIWADTASRGEFSILLALLYGSSAVVPIVAVMVVVTSCVGSFTGKYSTHIRRWCGHIATGK</sequence>
<comment type="similarity">
    <text evidence="2">Belongs to the monovalent cation:proton antiporter 2 (CPA2) transporter (TC 2.A.37) family.</text>
</comment>
<name>A0A9Q4PYU6_9EURY</name>
<reference evidence="9" key="1">
    <citation type="submission" date="2022-01" db="EMBL/GenBank/DDBJ databases">
        <title>Draft genome of Methanogenium marinum DSM 15558.</title>
        <authorList>
            <person name="Chen S.-C."/>
            <person name="You Y.-T."/>
        </authorList>
    </citation>
    <scope>NUCLEOTIDE SEQUENCE</scope>
    <source>
        <strain evidence="9">DSM 15558</strain>
    </source>
</reference>
<evidence type="ECO:0000256" key="3">
    <source>
        <dbReference type="ARBA" id="ARBA00022448"/>
    </source>
</evidence>
<dbReference type="RefSeq" id="WP_274925301.1">
    <property type="nucleotide sequence ID" value="NZ_JAKELO010000002.1"/>
</dbReference>
<comment type="caution">
    <text evidence="9">The sequence shown here is derived from an EMBL/GenBank/DDBJ whole genome shotgun (WGS) entry which is preliminary data.</text>
</comment>
<evidence type="ECO:0000256" key="7">
    <source>
        <dbReference type="SAM" id="Phobius"/>
    </source>
</evidence>
<dbReference type="GO" id="GO:0016020">
    <property type="term" value="C:membrane"/>
    <property type="evidence" value="ECO:0007669"/>
    <property type="project" value="UniProtKB-SubCell"/>
</dbReference>
<feature type="transmembrane region" description="Helical" evidence="7">
    <location>
        <begin position="257"/>
        <end position="275"/>
    </location>
</feature>
<dbReference type="Proteomes" id="UP001143747">
    <property type="component" value="Unassembled WGS sequence"/>
</dbReference>
<evidence type="ECO:0000259" key="8">
    <source>
        <dbReference type="Pfam" id="PF00999"/>
    </source>
</evidence>
<feature type="domain" description="Cation/H+ exchanger transmembrane" evidence="8">
    <location>
        <begin position="13"/>
        <end position="355"/>
    </location>
</feature>